<keyword evidence="3" id="KW-1185">Reference proteome</keyword>
<dbReference type="EMBL" id="MU001499">
    <property type="protein sequence ID" value="KAF2445533.1"/>
    <property type="molecule type" value="Genomic_DNA"/>
</dbReference>
<gene>
    <name evidence="2" type="ORF">P171DRAFT_267185</name>
</gene>
<evidence type="ECO:0000313" key="2">
    <source>
        <dbReference type="EMBL" id="KAF2445533.1"/>
    </source>
</evidence>
<evidence type="ECO:0008006" key="4">
    <source>
        <dbReference type="Google" id="ProtNLM"/>
    </source>
</evidence>
<reference evidence="2" key="1">
    <citation type="journal article" date="2020" name="Stud. Mycol.">
        <title>101 Dothideomycetes genomes: a test case for predicting lifestyles and emergence of pathogens.</title>
        <authorList>
            <person name="Haridas S."/>
            <person name="Albert R."/>
            <person name="Binder M."/>
            <person name="Bloem J."/>
            <person name="Labutti K."/>
            <person name="Salamov A."/>
            <person name="Andreopoulos B."/>
            <person name="Baker S."/>
            <person name="Barry K."/>
            <person name="Bills G."/>
            <person name="Bluhm B."/>
            <person name="Cannon C."/>
            <person name="Castanera R."/>
            <person name="Culley D."/>
            <person name="Daum C."/>
            <person name="Ezra D."/>
            <person name="Gonzalez J."/>
            <person name="Henrissat B."/>
            <person name="Kuo A."/>
            <person name="Liang C."/>
            <person name="Lipzen A."/>
            <person name="Lutzoni F."/>
            <person name="Magnuson J."/>
            <person name="Mondo S."/>
            <person name="Nolan M."/>
            <person name="Ohm R."/>
            <person name="Pangilinan J."/>
            <person name="Park H.-J."/>
            <person name="Ramirez L."/>
            <person name="Alfaro M."/>
            <person name="Sun H."/>
            <person name="Tritt A."/>
            <person name="Yoshinaga Y."/>
            <person name="Zwiers L.-H."/>
            <person name="Turgeon B."/>
            <person name="Goodwin S."/>
            <person name="Spatafora J."/>
            <person name="Crous P."/>
            <person name="Grigoriev I."/>
        </authorList>
    </citation>
    <scope>NUCLEOTIDE SEQUENCE</scope>
    <source>
        <strain evidence="2">CBS 690.94</strain>
    </source>
</reference>
<keyword evidence="1" id="KW-0732">Signal</keyword>
<dbReference type="OrthoDB" id="1523883at2759"/>
<proteinExistence type="predicted"/>
<protein>
    <recommendedName>
        <fullName evidence="4">DUF1772-domain-containing protein</fullName>
    </recommendedName>
</protein>
<dbReference type="AlphaFoldDB" id="A0A9P4PLV7"/>
<organism evidence="2 3">
    <name type="scientific">Karstenula rhodostoma CBS 690.94</name>
    <dbReference type="NCBI Taxonomy" id="1392251"/>
    <lineage>
        <taxon>Eukaryota</taxon>
        <taxon>Fungi</taxon>
        <taxon>Dikarya</taxon>
        <taxon>Ascomycota</taxon>
        <taxon>Pezizomycotina</taxon>
        <taxon>Dothideomycetes</taxon>
        <taxon>Pleosporomycetidae</taxon>
        <taxon>Pleosporales</taxon>
        <taxon>Massarineae</taxon>
        <taxon>Didymosphaeriaceae</taxon>
        <taxon>Karstenula</taxon>
    </lineage>
</organism>
<sequence length="204" mass="21181">MATATLLGLSLPPPALTLLRLAPLLSTTASLTHAYMEYLTTTSFLVPPPTSNALTRTMAKATAPLPHKTAPELAAATDVVVPAWFVNFFNTGVYSVLALNGTTLFTAAANLWAVGGLGGARAWYLAGFAAALGHLAFVPGVAGSVEGLYGLCVRGCKGERKAEDEGRAAALVREWVSVHKVRWGSVDLAAWVCFGVGVVGVLTV</sequence>
<dbReference type="Proteomes" id="UP000799764">
    <property type="component" value="Unassembled WGS sequence"/>
</dbReference>
<evidence type="ECO:0000313" key="3">
    <source>
        <dbReference type="Proteomes" id="UP000799764"/>
    </source>
</evidence>
<feature type="chain" id="PRO_5040109000" description="DUF1772-domain-containing protein" evidence="1">
    <location>
        <begin position="18"/>
        <end position="204"/>
    </location>
</feature>
<name>A0A9P4PLV7_9PLEO</name>
<evidence type="ECO:0000256" key="1">
    <source>
        <dbReference type="SAM" id="SignalP"/>
    </source>
</evidence>
<accession>A0A9P4PLV7</accession>
<comment type="caution">
    <text evidence="2">The sequence shown here is derived from an EMBL/GenBank/DDBJ whole genome shotgun (WGS) entry which is preliminary data.</text>
</comment>
<feature type="signal peptide" evidence="1">
    <location>
        <begin position="1"/>
        <end position="17"/>
    </location>
</feature>